<feature type="transmembrane region" description="Helical" evidence="1">
    <location>
        <begin position="98"/>
        <end position="124"/>
    </location>
</feature>
<evidence type="ECO:0000256" key="1">
    <source>
        <dbReference type="SAM" id="Phobius"/>
    </source>
</evidence>
<dbReference type="Proteomes" id="UP000467124">
    <property type="component" value="Unassembled WGS sequence"/>
</dbReference>
<dbReference type="RefSeq" id="WP_014910339.1">
    <property type="nucleotide sequence ID" value="NZ_BAZE01000005.1"/>
</dbReference>
<comment type="caution">
    <text evidence="2">The sequence shown here is derived from an EMBL/GenBank/DDBJ whole genome shotgun (WGS) entry which is preliminary data.</text>
</comment>
<evidence type="ECO:0000313" key="2">
    <source>
        <dbReference type="EMBL" id="MYR31939.1"/>
    </source>
</evidence>
<keyword evidence="1" id="KW-0472">Membrane</keyword>
<keyword evidence="1" id="KW-1133">Transmembrane helix</keyword>
<organism evidence="2 3">
    <name type="scientific">Nocardiopsis alba</name>
    <dbReference type="NCBI Taxonomy" id="53437"/>
    <lineage>
        <taxon>Bacteria</taxon>
        <taxon>Bacillati</taxon>
        <taxon>Actinomycetota</taxon>
        <taxon>Actinomycetes</taxon>
        <taxon>Streptosporangiales</taxon>
        <taxon>Nocardiopsidaceae</taxon>
        <taxon>Nocardiopsis</taxon>
    </lineage>
</organism>
<accession>A0A7K2IPN7</accession>
<dbReference type="AlphaFoldDB" id="A0A7K2IPN7"/>
<dbReference type="GeneID" id="91391585"/>
<dbReference type="EMBL" id="WWHY01000001">
    <property type="protein sequence ID" value="MYR31939.1"/>
    <property type="molecule type" value="Genomic_DNA"/>
</dbReference>
<evidence type="ECO:0000313" key="3">
    <source>
        <dbReference type="Proteomes" id="UP000467124"/>
    </source>
</evidence>
<feature type="transmembrane region" description="Helical" evidence="1">
    <location>
        <begin position="41"/>
        <end position="60"/>
    </location>
</feature>
<proteinExistence type="predicted"/>
<feature type="transmembrane region" description="Helical" evidence="1">
    <location>
        <begin position="72"/>
        <end position="92"/>
    </location>
</feature>
<sequence length="139" mass="14436">MSSRPITIIVAAALEALIGLVAALAGLYSLYTAFTGQASDVASSALPLTVIGVGVGVLLIHVARGLLQLREWARTPVVVTQLFMAVVSYYMFTSDQYVIGAVMLGTAIVAAAAVLAPSTTAALFPDESSGRRQHRGRSS</sequence>
<gene>
    <name evidence="2" type="ORF">GTW20_06525</name>
</gene>
<name>A0A7K2IPN7_9ACTN</name>
<protein>
    <recommendedName>
        <fullName evidence="4">Integral membrane protein</fullName>
    </recommendedName>
</protein>
<feature type="transmembrane region" description="Helical" evidence="1">
    <location>
        <begin position="7"/>
        <end position="29"/>
    </location>
</feature>
<reference evidence="2 3" key="1">
    <citation type="journal article" date="2019" name="Nat. Commun.">
        <title>The antimicrobial potential of Streptomyces from insect microbiomes.</title>
        <authorList>
            <person name="Chevrette M.G."/>
            <person name="Carlson C.M."/>
            <person name="Ortega H.E."/>
            <person name="Thomas C."/>
            <person name="Ananiev G.E."/>
            <person name="Barns K.J."/>
            <person name="Book A.J."/>
            <person name="Cagnazzo J."/>
            <person name="Carlos C."/>
            <person name="Flanigan W."/>
            <person name="Grubbs K.J."/>
            <person name="Horn H.A."/>
            <person name="Hoffmann F.M."/>
            <person name="Klassen J.L."/>
            <person name="Knack J.J."/>
            <person name="Lewin G.R."/>
            <person name="McDonald B.R."/>
            <person name="Muller L."/>
            <person name="Melo W.G.P."/>
            <person name="Pinto-Tomas A.A."/>
            <person name="Schmitz A."/>
            <person name="Wendt-Pienkowski E."/>
            <person name="Wildman S."/>
            <person name="Zhao M."/>
            <person name="Zhang F."/>
            <person name="Bugni T.S."/>
            <person name="Andes D.R."/>
            <person name="Pupo M.T."/>
            <person name="Currie C.R."/>
        </authorList>
    </citation>
    <scope>NUCLEOTIDE SEQUENCE [LARGE SCALE GENOMIC DNA]</scope>
    <source>
        <strain evidence="2 3">SID5840</strain>
    </source>
</reference>
<evidence type="ECO:0008006" key="4">
    <source>
        <dbReference type="Google" id="ProtNLM"/>
    </source>
</evidence>
<dbReference type="OMA" id="WSRGPAI"/>
<keyword evidence="1" id="KW-0812">Transmembrane</keyword>